<evidence type="ECO:0000313" key="2">
    <source>
        <dbReference type="Proteomes" id="UP000616724"/>
    </source>
</evidence>
<dbReference type="EMBL" id="BOOH01000058">
    <property type="protein sequence ID" value="GIH80342.1"/>
    <property type="molecule type" value="Genomic_DNA"/>
</dbReference>
<dbReference type="RefSeq" id="WP_203894776.1">
    <property type="nucleotide sequence ID" value="NZ_BOOH01000058.1"/>
</dbReference>
<comment type="caution">
    <text evidence="1">The sequence shown here is derived from an EMBL/GenBank/DDBJ whole genome shotgun (WGS) entry which is preliminary data.</text>
</comment>
<dbReference type="InterPro" id="IPR021527">
    <property type="entry name" value="DUF2795"/>
</dbReference>
<evidence type="ECO:0000313" key="1">
    <source>
        <dbReference type="EMBL" id="GIH80342.1"/>
    </source>
</evidence>
<protein>
    <recommendedName>
        <fullName evidence="3">DUF2795 domain-containing protein</fullName>
    </recommendedName>
</protein>
<proteinExistence type="predicted"/>
<accession>A0A8J3W909</accession>
<reference evidence="1 2" key="1">
    <citation type="submission" date="2021-01" db="EMBL/GenBank/DDBJ databases">
        <title>Whole genome shotgun sequence of Planobispora longispora NBRC 13918.</title>
        <authorList>
            <person name="Komaki H."/>
            <person name="Tamura T."/>
        </authorList>
    </citation>
    <scope>NUCLEOTIDE SEQUENCE [LARGE SCALE GENOMIC DNA]</scope>
    <source>
        <strain evidence="1 2">NBRC 13918</strain>
    </source>
</reference>
<organism evidence="1 2">
    <name type="scientific">Planobispora longispora</name>
    <dbReference type="NCBI Taxonomy" id="28887"/>
    <lineage>
        <taxon>Bacteria</taxon>
        <taxon>Bacillati</taxon>
        <taxon>Actinomycetota</taxon>
        <taxon>Actinomycetes</taxon>
        <taxon>Streptosporangiales</taxon>
        <taxon>Streptosporangiaceae</taxon>
        <taxon>Planobispora</taxon>
    </lineage>
</organism>
<gene>
    <name evidence="1" type="ORF">Plo01_67710</name>
</gene>
<keyword evidence="2" id="KW-1185">Reference proteome</keyword>
<sequence>MTRATDPGLVRQALMSLDYPADKQEVIQQATNAGAEAAVMRVLSALPLGTYDNLDEILRSIPHPDEGEDIDVGERDKKVTADAVGGRGRIAEHLREPR</sequence>
<dbReference type="AlphaFoldDB" id="A0A8J3W909"/>
<dbReference type="Pfam" id="PF11387">
    <property type="entry name" value="DUF2795"/>
    <property type="match status" value="1"/>
</dbReference>
<name>A0A8J3W909_9ACTN</name>
<evidence type="ECO:0008006" key="3">
    <source>
        <dbReference type="Google" id="ProtNLM"/>
    </source>
</evidence>
<dbReference type="Proteomes" id="UP000616724">
    <property type="component" value="Unassembled WGS sequence"/>
</dbReference>